<dbReference type="EMBL" id="GBRH01181430">
    <property type="protein sequence ID" value="JAE16466.1"/>
    <property type="molecule type" value="Transcribed_RNA"/>
</dbReference>
<reference evidence="1" key="1">
    <citation type="submission" date="2014-09" db="EMBL/GenBank/DDBJ databases">
        <authorList>
            <person name="Magalhaes I.L.F."/>
            <person name="Oliveira U."/>
            <person name="Santos F.R."/>
            <person name="Vidigal T.H.D.A."/>
            <person name="Brescovit A.D."/>
            <person name="Santos A.J."/>
        </authorList>
    </citation>
    <scope>NUCLEOTIDE SEQUENCE</scope>
    <source>
        <tissue evidence="1">Shoot tissue taken approximately 20 cm above the soil surface</tissue>
    </source>
</reference>
<dbReference type="AlphaFoldDB" id="A0A0A9G1P7"/>
<sequence>MLYLSALAWFSNMPRSLTIIFKVSVSSYCF</sequence>
<evidence type="ECO:0000313" key="1">
    <source>
        <dbReference type="EMBL" id="JAE16466.1"/>
    </source>
</evidence>
<reference evidence="1" key="2">
    <citation type="journal article" date="2015" name="Data Brief">
        <title>Shoot transcriptome of the giant reed, Arundo donax.</title>
        <authorList>
            <person name="Barrero R.A."/>
            <person name="Guerrero F.D."/>
            <person name="Moolhuijzen P."/>
            <person name="Goolsby J.A."/>
            <person name="Tidwell J."/>
            <person name="Bellgard S.E."/>
            <person name="Bellgard M.I."/>
        </authorList>
    </citation>
    <scope>NUCLEOTIDE SEQUENCE</scope>
    <source>
        <tissue evidence="1">Shoot tissue taken approximately 20 cm above the soil surface</tissue>
    </source>
</reference>
<name>A0A0A9G1P7_ARUDO</name>
<proteinExistence type="predicted"/>
<accession>A0A0A9G1P7</accession>
<organism evidence="1">
    <name type="scientific">Arundo donax</name>
    <name type="common">Giant reed</name>
    <name type="synonym">Donax arundinaceus</name>
    <dbReference type="NCBI Taxonomy" id="35708"/>
    <lineage>
        <taxon>Eukaryota</taxon>
        <taxon>Viridiplantae</taxon>
        <taxon>Streptophyta</taxon>
        <taxon>Embryophyta</taxon>
        <taxon>Tracheophyta</taxon>
        <taxon>Spermatophyta</taxon>
        <taxon>Magnoliopsida</taxon>
        <taxon>Liliopsida</taxon>
        <taxon>Poales</taxon>
        <taxon>Poaceae</taxon>
        <taxon>PACMAD clade</taxon>
        <taxon>Arundinoideae</taxon>
        <taxon>Arundineae</taxon>
        <taxon>Arundo</taxon>
    </lineage>
</organism>
<protein>
    <submittedName>
        <fullName evidence="1">Uncharacterized protein</fullName>
    </submittedName>
</protein>